<comment type="similarity">
    <text evidence="7">In the N-terminal section; belongs to the PINc/VapC protein family.</text>
</comment>
<evidence type="ECO:0000259" key="9">
    <source>
        <dbReference type="SMART" id="SM00670"/>
    </source>
</evidence>
<evidence type="ECO:0000256" key="5">
    <source>
        <dbReference type="ARBA" id="ARBA00022840"/>
    </source>
</evidence>
<keyword evidence="2" id="KW-0479">Metal-binding</keyword>
<keyword evidence="3" id="KW-0547">Nucleotide-binding</keyword>
<keyword evidence="6" id="KW-0460">Magnesium</keyword>
<evidence type="ECO:0000256" key="2">
    <source>
        <dbReference type="ARBA" id="ARBA00022723"/>
    </source>
</evidence>
<dbReference type="InterPro" id="IPR027417">
    <property type="entry name" value="P-loop_NTPase"/>
</dbReference>
<evidence type="ECO:0000313" key="11">
    <source>
        <dbReference type="Proteomes" id="UP001157069"/>
    </source>
</evidence>
<evidence type="ECO:0000256" key="7">
    <source>
        <dbReference type="ARBA" id="ARBA00046345"/>
    </source>
</evidence>
<dbReference type="Gene3D" id="3.40.50.1010">
    <property type="entry name" value="5'-nuclease"/>
    <property type="match status" value="1"/>
</dbReference>
<evidence type="ECO:0000313" key="10">
    <source>
        <dbReference type="EMBL" id="GMA91640.1"/>
    </source>
</evidence>
<dbReference type="InterPro" id="IPR002716">
    <property type="entry name" value="PIN_dom"/>
</dbReference>
<proteinExistence type="inferred from homology"/>
<comment type="caution">
    <text evidence="10">The sequence shown here is derived from an EMBL/GenBank/DDBJ whole genome shotgun (WGS) entry which is preliminary data.</text>
</comment>
<dbReference type="EMBL" id="BSVA01000001">
    <property type="protein sequence ID" value="GMA91640.1"/>
    <property type="molecule type" value="Genomic_DNA"/>
</dbReference>
<feature type="region of interest" description="Disordered" evidence="8">
    <location>
        <begin position="1"/>
        <end position="22"/>
    </location>
</feature>
<reference evidence="11" key="1">
    <citation type="journal article" date="2019" name="Int. J. Syst. Evol. Microbiol.">
        <title>The Global Catalogue of Microorganisms (GCM) 10K type strain sequencing project: providing services to taxonomists for standard genome sequencing and annotation.</title>
        <authorList>
            <consortium name="The Broad Institute Genomics Platform"/>
            <consortium name="The Broad Institute Genome Sequencing Center for Infectious Disease"/>
            <person name="Wu L."/>
            <person name="Ma J."/>
        </authorList>
    </citation>
    <scope>NUCLEOTIDE SEQUENCE [LARGE SCALE GENOMIC DNA]</scope>
    <source>
        <strain evidence="11">NBRC 108755</strain>
    </source>
</reference>
<keyword evidence="11" id="KW-1185">Reference proteome</keyword>
<dbReference type="Pfam" id="PF13638">
    <property type="entry name" value="PIN_4"/>
    <property type="match status" value="1"/>
</dbReference>
<dbReference type="SUPFAM" id="SSF88723">
    <property type="entry name" value="PIN domain-like"/>
    <property type="match status" value="1"/>
</dbReference>
<organism evidence="10 11">
    <name type="scientific">Homoserinibacter gongjuensis</name>
    <dbReference type="NCBI Taxonomy" id="1162968"/>
    <lineage>
        <taxon>Bacteria</taxon>
        <taxon>Bacillati</taxon>
        <taxon>Actinomycetota</taxon>
        <taxon>Actinomycetes</taxon>
        <taxon>Micrococcales</taxon>
        <taxon>Microbacteriaceae</taxon>
        <taxon>Homoserinibacter</taxon>
    </lineage>
</organism>
<dbReference type="CDD" id="cd09883">
    <property type="entry name" value="PIN_VapC_PhoHL-ATPase"/>
    <property type="match status" value="1"/>
</dbReference>
<sequence>MPELESPKQKSTTTATRTSKQKERTYVLDTSVLLSDPRSIYRFAEHSVVLPVVVVTELEAKRNDPEIGYFARAALRLLDDLRVEHERLDFPIAVGDAGGTLRVELNHSNLSVLPSGLQLNDNDSRILAVALNLANDGLDVVVVSKDLPLRVKAASIGLAAEEYRAELAVDSGWTGVAELEISGEQMAELYDAETLVSRQVQDMPVNTSLVIHSERGSALGRVTGRGELRLVRGDRDVFGVHGRSAEQRLAIDLLLDPEVGIVSLGGRAGTGKSALALCAGLEAVLEKQQHRKIMVFRPLYAVGGQELGYLPGDKEEKMSPWGQAVFDTLGALVSDNVLEEVVERGILEVLPLTHIRGRSLHDAFVIVDEAQSLERNVLLTVLSRIGQNSRVVLTHDVAQRDNLRVGRHDGVASVIETLKGNALFGHITLTRSERSAIAALVTELLEGTELA</sequence>
<keyword evidence="5 10" id="KW-0067">ATP-binding</keyword>
<evidence type="ECO:0000256" key="1">
    <source>
        <dbReference type="ARBA" id="ARBA00022722"/>
    </source>
</evidence>
<dbReference type="PANTHER" id="PTHR30473:SF2">
    <property type="entry name" value="PIN DOMAIN-CONTAINING PROTEIN"/>
    <property type="match status" value="1"/>
</dbReference>
<evidence type="ECO:0000256" key="8">
    <source>
        <dbReference type="SAM" id="MobiDB-lite"/>
    </source>
</evidence>
<dbReference type="InterPro" id="IPR051451">
    <property type="entry name" value="PhoH2-like"/>
</dbReference>
<dbReference type="GO" id="GO:0005524">
    <property type="term" value="F:ATP binding"/>
    <property type="evidence" value="ECO:0007669"/>
    <property type="project" value="UniProtKB-KW"/>
</dbReference>
<keyword evidence="1" id="KW-0540">Nuclease</keyword>
<evidence type="ECO:0000256" key="3">
    <source>
        <dbReference type="ARBA" id="ARBA00022741"/>
    </source>
</evidence>
<dbReference type="RefSeq" id="WP_284300084.1">
    <property type="nucleotide sequence ID" value="NZ_BSVA01000001.1"/>
</dbReference>
<protein>
    <submittedName>
        <fullName evidence="10">ATP-binding protein</fullName>
    </submittedName>
</protein>
<dbReference type="Proteomes" id="UP001157069">
    <property type="component" value="Unassembled WGS sequence"/>
</dbReference>
<keyword evidence="4" id="KW-0378">Hydrolase</keyword>
<dbReference type="Pfam" id="PF02562">
    <property type="entry name" value="PhoH"/>
    <property type="match status" value="1"/>
</dbReference>
<gene>
    <name evidence="10" type="ORF">GCM10025869_21690</name>
</gene>
<accession>A0ABQ6JWJ5</accession>
<dbReference type="SUPFAM" id="SSF52540">
    <property type="entry name" value="P-loop containing nucleoside triphosphate hydrolases"/>
    <property type="match status" value="1"/>
</dbReference>
<name>A0ABQ6JWJ5_9MICO</name>
<dbReference type="InterPro" id="IPR003714">
    <property type="entry name" value="PhoH"/>
</dbReference>
<evidence type="ECO:0000256" key="4">
    <source>
        <dbReference type="ARBA" id="ARBA00022801"/>
    </source>
</evidence>
<dbReference type="InterPro" id="IPR029060">
    <property type="entry name" value="PIN-like_dom_sf"/>
</dbReference>
<feature type="compositionally biased region" description="Polar residues" evidence="8">
    <location>
        <begin position="9"/>
        <end position="18"/>
    </location>
</feature>
<feature type="domain" description="PIN" evidence="9">
    <location>
        <begin position="24"/>
        <end position="151"/>
    </location>
</feature>
<evidence type="ECO:0000256" key="6">
    <source>
        <dbReference type="ARBA" id="ARBA00022842"/>
    </source>
</evidence>
<dbReference type="Gene3D" id="3.40.50.300">
    <property type="entry name" value="P-loop containing nucleotide triphosphate hydrolases"/>
    <property type="match status" value="1"/>
</dbReference>
<dbReference type="PANTHER" id="PTHR30473">
    <property type="entry name" value="PROTEIN PHOH"/>
    <property type="match status" value="1"/>
</dbReference>
<dbReference type="SMART" id="SM00670">
    <property type="entry name" value="PINc"/>
    <property type="match status" value="1"/>
</dbReference>